<name>A0ABQ7UPW7_SOLTU</name>
<protein>
    <recommendedName>
        <fullName evidence="3">DUF674 domain-containing protein</fullName>
    </recommendedName>
</protein>
<reference evidence="1 2" key="1">
    <citation type="journal article" date="2021" name="bioRxiv">
        <title>Chromosome-scale and haplotype-resolved genome assembly of a tetraploid potato cultivar.</title>
        <authorList>
            <person name="Sun H."/>
            <person name="Jiao W.-B."/>
            <person name="Krause K."/>
            <person name="Campoy J.A."/>
            <person name="Goel M."/>
            <person name="Folz-Donahue K."/>
            <person name="Kukat C."/>
            <person name="Huettel B."/>
            <person name="Schneeberger K."/>
        </authorList>
    </citation>
    <scope>NUCLEOTIDE SEQUENCE [LARGE SCALE GENOMIC DNA]</scope>
    <source>
        <strain evidence="1">SolTubOtavaFocal</strain>
        <tissue evidence="1">Leaves</tissue>
    </source>
</reference>
<dbReference type="InterPro" id="IPR007750">
    <property type="entry name" value="DUF674"/>
</dbReference>
<organism evidence="1 2">
    <name type="scientific">Solanum tuberosum</name>
    <name type="common">Potato</name>
    <dbReference type="NCBI Taxonomy" id="4113"/>
    <lineage>
        <taxon>Eukaryota</taxon>
        <taxon>Viridiplantae</taxon>
        <taxon>Streptophyta</taxon>
        <taxon>Embryophyta</taxon>
        <taxon>Tracheophyta</taxon>
        <taxon>Spermatophyta</taxon>
        <taxon>Magnoliopsida</taxon>
        <taxon>eudicotyledons</taxon>
        <taxon>Gunneridae</taxon>
        <taxon>Pentapetalae</taxon>
        <taxon>asterids</taxon>
        <taxon>lamiids</taxon>
        <taxon>Solanales</taxon>
        <taxon>Solanaceae</taxon>
        <taxon>Solanoideae</taxon>
        <taxon>Solaneae</taxon>
        <taxon>Solanum</taxon>
    </lineage>
</organism>
<evidence type="ECO:0000313" key="1">
    <source>
        <dbReference type="EMBL" id="KAH0750997.1"/>
    </source>
</evidence>
<dbReference type="PANTHER" id="PTHR33103:SF19">
    <property type="entry name" value="OS09G0544700 PROTEIN"/>
    <property type="match status" value="1"/>
</dbReference>
<comment type="caution">
    <text evidence="1">The sequence shown here is derived from an EMBL/GenBank/DDBJ whole genome shotgun (WGS) entry which is preliminary data.</text>
</comment>
<accession>A0ABQ7UPW7</accession>
<evidence type="ECO:0008006" key="3">
    <source>
        <dbReference type="Google" id="ProtNLM"/>
    </source>
</evidence>
<dbReference type="EMBL" id="JAIVGD010000019">
    <property type="protein sequence ID" value="KAH0750997.1"/>
    <property type="molecule type" value="Genomic_DNA"/>
</dbReference>
<dbReference type="Proteomes" id="UP000826656">
    <property type="component" value="Unassembled WGS sequence"/>
</dbReference>
<sequence>MVWLHICLRNTYNPLCNSRSFWNFGTGIVIFDRRVFCSISPLLCRSSTFRTKMATTSDTKLSMKLLIDTKAGKVLFAEADKDCVDFLFHILSLPAGTVISLLKEKGMSGSLPNLYESVENLKDTFIQPNQCKDSLLKPKSSVGISPVPFLLLDGDVTTREKTFYGCSNTISHLTVSDDPTALCTSCNCTMSRKLVYAAPRVAGGAVEAKGGFVKDAVTYMVADDLVVKPMSTISCISLLNKFNVRDVGVLEEEVVSFGVEEALELLKASFESKTVLTSVFMSRREKAEK</sequence>
<evidence type="ECO:0000313" key="2">
    <source>
        <dbReference type="Proteomes" id="UP000826656"/>
    </source>
</evidence>
<dbReference type="PANTHER" id="PTHR33103">
    <property type="entry name" value="OS01G0153900 PROTEIN"/>
    <property type="match status" value="1"/>
</dbReference>
<keyword evidence="2" id="KW-1185">Reference proteome</keyword>
<gene>
    <name evidence="1" type="ORF">KY290_030229</name>
</gene>
<proteinExistence type="predicted"/>
<dbReference type="Pfam" id="PF05056">
    <property type="entry name" value="DUF674"/>
    <property type="match status" value="1"/>
</dbReference>